<evidence type="ECO:0000256" key="4">
    <source>
        <dbReference type="ARBA" id="ARBA00022729"/>
    </source>
</evidence>
<comment type="caution">
    <text evidence="15">The sequence shown here is derived from an EMBL/GenBank/DDBJ whole genome shotgun (WGS) entry which is preliminary data.</text>
</comment>
<dbReference type="RefSeq" id="WP_101356034.1">
    <property type="nucleotide sequence ID" value="NZ_PIQO01000021.1"/>
</dbReference>
<feature type="signal peptide" evidence="11">
    <location>
        <begin position="1"/>
        <end position="19"/>
    </location>
</feature>
<dbReference type="EMBL" id="PIQO01000021">
    <property type="protein sequence ID" value="PKR83185.1"/>
    <property type="molecule type" value="Genomic_DNA"/>
</dbReference>
<feature type="chain" id="PRO_5039553970" evidence="11">
    <location>
        <begin position="20"/>
        <end position="1027"/>
    </location>
</feature>
<dbReference type="CDD" id="cd07475">
    <property type="entry name" value="Peptidases_S8_C5a_Peptidase"/>
    <property type="match status" value="1"/>
</dbReference>
<dbReference type="InterPro" id="IPR003137">
    <property type="entry name" value="PA_domain"/>
</dbReference>
<feature type="domain" description="Peptidase S8/S53" evidence="12">
    <location>
        <begin position="176"/>
        <end position="634"/>
    </location>
</feature>
<evidence type="ECO:0000256" key="3">
    <source>
        <dbReference type="ARBA" id="ARBA00022670"/>
    </source>
</evidence>
<evidence type="ECO:0000256" key="9">
    <source>
        <dbReference type="PROSITE-ProRule" id="PRU01240"/>
    </source>
</evidence>
<organism evidence="15 16">
    <name type="scientific">Heyndrickxia camelliae</name>
    <dbReference type="NCBI Taxonomy" id="1707093"/>
    <lineage>
        <taxon>Bacteria</taxon>
        <taxon>Bacillati</taxon>
        <taxon>Bacillota</taxon>
        <taxon>Bacilli</taxon>
        <taxon>Bacillales</taxon>
        <taxon>Bacillaceae</taxon>
        <taxon>Heyndrickxia</taxon>
    </lineage>
</organism>
<feature type="active site" description="Charge relay system" evidence="8 9">
    <location>
        <position position="576"/>
    </location>
</feature>
<dbReference type="SUPFAM" id="SSF52025">
    <property type="entry name" value="PA domain"/>
    <property type="match status" value="1"/>
</dbReference>
<dbReference type="InterPro" id="IPR036852">
    <property type="entry name" value="Peptidase_S8/S53_dom_sf"/>
</dbReference>
<keyword evidence="4 11" id="KW-0732">Signal</keyword>
<keyword evidence="5" id="KW-0677">Repeat</keyword>
<dbReference type="PRINTS" id="PR00723">
    <property type="entry name" value="SUBTILISIN"/>
</dbReference>
<dbReference type="AlphaFoldDB" id="A0A2N3LF34"/>
<dbReference type="GO" id="GO:0016020">
    <property type="term" value="C:membrane"/>
    <property type="evidence" value="ECO:0007669"/>
    <property type="project" value="InterPro"/>
</dbReference>
<protein>
    <submittedName>
        <fullName evidence="15">Lactocepin</fullName>
    </submittedName>
</protein>
<dbReference type="InterPro" id="IPR010435">
    <property type="entry name" value="C5a/SBT2-like_Fn3"/>
</dbReference>
<evidence type="ECO:0000256" key="5">
    <source>
        <dbReference type="ARBA" id="ARBA00022737"/>
    </source>
</evidence>
<dbReference type="InterPro" id="IPR023827">
    <property type="entry name" value="Peptidase_S8_Asp-AS"/>
</dbReference>
<accession>A0A2N3LF34</accession>
<dbReference type="PROSITE" id="PS00136">
    <property type="entry name" value="SUBTILASE_ASP"/>
    <property type="match status" value="1"/>
</dbReference>
<dbReference type="GO" id="GO:0006508">
    <property type="term" value="P:proteolysis"/>
    <property type="evidence" value="ECO:0007669"/>
    <property type="project" value="UniProtKB-KW"/>
</dbReference>
<keyword evidence="6 9" id="KW-0378">Hydrolase</keyword>
<dbReference type="Gene3D" id="2.60.40.1710">
    <property type="entry name" value="Subtilisin-like superfamily"/>
    <property type="match status" value="1"/>
</dbReference>
<dbReference type="PROSITE" id="PS00137">
    <property type="entry name" value="SUBTILASE_HIS"/>
    <property type="match status" value="1"/>
</dbReference>
<keyword evidence="3 9" id="KW-0645">Protease</keyword>
<feature type="active site" description="Charge relay system" evidence="8 9">
    <location>
        <position position="251"/>
    </location>
</feature>
<evidence type="ECO:0000256" key="7">
    <source>
        <dbReference type="ARBA" id="ARBA00022825"/>
    </source>
</evidence>
<dbReference type="GO" id="GO:0004252">
    <property type="term" value="F:serine-type endopeptidase activity"/>
    <property type="evidence" value="ECO:0007669"/>
    <property type="project" value="UniProtKB-UniRule"/>
</dbReference>
<dbReference type="InterPro" id="IPR046450">
    <property type="entry name" value="PA_dom_sf"/>
</dbReference>
<dbReference type="PROSITE" id="PS51892">
    <property type="entry name" value="SUBTILASE"/>
    <property type="match status" value="1"/>
</dbReference>
<evidence type="ECO:0000256" key="1">
    <source>
        <dbReference type="ARBA" id="ARBA00011073"/>
    </source>
</evidence>
<dbReference type="Gene3D" id="3.40.50.200">
    <property type="entry name" value="Peptidase S8/S53 domain"/>
    <property type="match status" value="1"/>
</dbReference>
<dbReference type="InterPro" id="IPR022398">
    <property type="entry name" value="Peptidase_S8_His-AS"/>
</dbReference>
<dbReference type="Proteomes" id="UP000233440">
    <property type="component" value="Unassembled WGS sequence"/>
</dbReference>
<feature type="domain" description="PA" evidence="13">
    <location>
        <begin position="436"/>
        <end position="506"/>
    </location>
</feature>
<dbReference type="InterPro" id="IPR000209">
    <property type="entry name" value="Peptidase_S8/S53_dom"/>
</dbReference>
<dbReference type="SUPFAM" id="SSF52743">
    <property type="entry name" value="Subtilisin-like"/>
    <property type="match status" value="1"/>
</dbReference>
<evidence type="ECO:0000313" key="16">
    <source>
        <dbReference type="Proteomes" id="UP000233440"/>
    </source>
</evidence>
<dbReference type="OrthoDB" id="9798386at2"/>
<keyword evidence="16" id="KW-1185">Reference proteome</keyword>
<evidence type="ECO:0000259" key="14">
    <source>
        <dbReference type="Pfam" id="PF06280"/>
    </source>
</evidence>
<evidence type="ECO:0000259" key="13">
    <source>
        <dbReference type="Pfam" id="PF02225"/>
    </source>
</evidence>
<sequence length="1027" mass="110926">MLKRSLALLLILLVTCGSAVFGMGASQAVSLDKVNKAKPTKVRPNVDPNKEVRVFVEMTGDPTIEYAKQKGVKYNKLSKQERKNIEGKAIAEQKAVKGKMKDKKIKSKEINDVTTIVNGFSADVKYRDIDQIKAIEGVKSVEVVNEYKRPQEKPDMIYSKELVQAQEAWRNYGYKGEGMVVGIIDTGIDFDHKDMKLTDPSKEKLTKSKVEGLVADNGLPGKFYTDKVPYGYNYFDKNDTVKDLGAGASMHGMHVAGTVAANGDEDNGGIKGIAPEAQLLALKVFSNDQSIGSTYGDIYVKAIDDAIKLGADVLNMSLGSPSGFVNAKSPEQQAVKRATENGVVMSISAGNSTYFGSGYYYPLTSNPDYGVVGSPSVADESISVASYENTNMVTDGLKYTIDGITNNAAYLSAGQTHPNTVEQKTFDVLAAGLGGPEDFAGKDFKGKYALVQRGTYNFVDKALNAQKAGAAGVIVYNNQEGIVNMASDPAITIPQLFMLKNDGDTLRAALNSGKTVKISFDDVKTSIPNPDAGKMSAFSSWGVTPSLDFKPEITAPGGQIYSTLNDNKYGLMSGTSMAAPHVSGGSALVLERVDKDFGVDDSDRVSLAKNLLMNTSKPVLFDGEFVSPRRQGAGLMQINSALTTPVVVTESKSNVGKVALKEVKNGKVTFQLTAKNLTNKTARYNLSINAQTDSPVQNGSDLINAPNDVGALDLDKYVDFKINGKAKDQVVVPAKKDVKINITMDAKAAQKYLNSKYPNGFWLEGFVQLTDPTDNNPTLTVPYVGFDGQWDKAPIFDKPMWDAKTYYGYTGVLTSLSGGDYGFLGGDIKTGDTDPAKIAFSPNGDGVQDDALPILSFLRNAKNVTLYVLDSKKHRVATIVNEGDMYKDAYDSGNGSMYTLDPNFVWDGKIKGKTAKEGQYYLQVEGVIDYRAAKPQTIELPLKLDVTKPKLDVKFDVKSKNLTVHASDEKNGSGLSYWDVFVDGKSVTNKAYFSEADTNFNVGDISGHTVQVVAFDNAGNTTVVPVK</sequence>
<dbReference type="Pfam" id="PF06280">
    <property type="entry name" value="fn3_5"/>
    <property type="match status" value="1"/>
</dbReference>
<evidence type="ECO:0000313" key="15">
    <source>
        <dbReference type="EMBL" id="PKR83185.1"/>
    </source>
</evidence>
<keyword evidence="2" id="KW-0964">Secreted</keyword>
<dbReference type="PANTHER" id="PTHR43399:SF4">
    <property type="entry name" value="CELL WALL-ASSOCIATED PROTEASE"/>
    <property type="match status" value="1"/>
</dbReference>
<dbReference type="InterPro" id="IPR023828">
    <property type="entry name" value="Peptidase_S8_Ser-AS"/>
</dbReference>
<evidence type="ECO:0000256" key="8">
    <source>
        <dbReference type="PIRSR" id="PIRSR615500-1"/>
    </source>
</evidence>
<evidence type="ECO:0000256" key="2">
    <source>
        <dbReference type="ARBA" id="ARBA00022525"/>
    </source>
</evidence>
<proteinExistence type="inferred from homology"/>
<comment type="similarity">
    <text evidence="1 9 10">Belongs to the peptidase S8 family.</text>
</comment>
<name>A0A2N3LF34_9BACI</name>
<gene>
    <name evidence="15" type="ORF">CWO92_20275</name>
</gene>
<evidence type="ECO:0000259" key="12">
    <source>
        <dbReference type="Pfam" id="PF00082"/>
    </source>
</evidence>
<reference evidence="15 16" key="1">
    <citation type="submission" date="2017-11" db="EMBL/GenBank/DDBJ databases">
        <title>Bacillus camelliae sp. nov., isolated from pu'er tea.</title>
        <authorList>
            <person name="Niu L."/>
        </authorList>
    </citation>
    <scope>NUCLEOTIDE SEQUENCE [LARGE SCALE GENOMIC DNA]</scope>
    <source>
        <strain evidence="15 16">7578-1</strain>
    </source>
</reference>
<dbReference type="InterPro" id="IPR034216">
    <property type="entry name" value="C5a_Peptidase"/>
</dbReference>
<dbReference type="Pfam" id="PF02225">
    <property type="entry name" value="PA"/>
    <property type="match status" value="1"/>
</dbReference>
<keyword evidence="7 9" id="KW-0720">Serine protease</keyword>
<feature type="domain" description="C5a peptidase/Subtilisin-like protease SBT2-like Fn3-like" evidence="14">
    <location>
        <begin position="658"/>
        <end position="784"/>
    </location>
</feature>
<dbReference type="Gene3D" id="3.50.30.30">
    <property type="match status" value="1"/>
</dbReference>
<dbReference type="CDD" id="cd02133">
    <property type="entry name" value="PA_C5a_like"/>
    <property type="match status" value="1"/>
</dbReference>
<evidence type="ECO:0000256" key="11">
    <source>
        <dbReference type="SAM" id="SignalP"/>
    </source>
</evidence>
<feature type="active site" description="Charge relay system" evidence="8 9">
    <location>
        <position position="185"/>
    </location>
</feature>
<dbReference type="PROSITE" id="PS00138">
    <property type="entry name" value="SUBTILASE_SER"/>
    <property type="match status" value="1"/>
</dbReference>
<evidence type="ECO:0000256" key="10">
    <source>
        <dbReference type="RuleBase" id="RU003355"/>
    </source>
</evidence>
<evidence type="ECO:0000256" key="6">
    <source>
        <dbReference type="ARBA" id="ARBA00022801"/>
    </source>
</evidence>
<dbReference type="InterPro" id="IPR015500">
    <property type="entry name" value="Peptidase_S8_subtilisin-rel"/>
</dbReference>
<dbReference type="InterPro" id="IPR051048">
    <property type="entry name" value="Peptidase_S8/S53_subtilisin"/>
</dbReference>
<dbReference type="Pfam" id="PF00082">
    <property type="entry name" value="Peptidase_S8"/>
    <property type="match status" value="1"/>
</dbReference>
<dbReference type="PANTHER" id="PTHR43399">
    <property type="entry name" value="SUBTILISIN-RELATED"/>
    <property type="match status" value="1"/>
</dbReference>